<proteinExistence type="predicted"/>
<feature type="region of interest" description="Disordered" evidence="1">
    <location>
        <begin position="149"/>
        <end position="185"/>
    </location>
</feature>
<feature type="compositionally biased region" description="Polar residues" evidence="1">
    <location>
        <begin position="175"/>
        <end position="185"/>
    </location>
</feature>
<reference evidence="2 3" key="1">
    <citation type="journal article" date="2018" name="Sci. Rep.">
        <title>Genomic diversity and distribution of Bifidobacterium longum subsp. longum across the human lifespan.</title>
        <authorList>
            <person name="Odamaki T."/>
            <person name="Bottacini F."/>
            <person name="Kato K."/>
            <person name="Mitsuyama E."/>
            <person name="Yoshida K."/>
            <person name="Horigome A."/>
            <person name="Xiao J.Z."/>
            <person name="van Sinderen D."/>
        </authorList>
    </citation>
    <scope>NUCLEOTIDE SEQUENCE [LARGE SCALE GENOMIC DNA]</scope>
    <source>
        <strain evidence="2 3">MCC10126</strain>
    </source>
</reference>
<evidence type="ECO:0000313" key="2">
    <source>
        <dbReference type="EMBL" id="TCF82290.1"/>
    </source>
</evidence>
<gene>
    <name evidence="2" type="ORF">MCC10126_1276</name>
</gene>
<sequence length="185" mass="20735">MEIRQLTDQGCEALESYEQAWAGEPFDAAGRHYDGGKESVDRFWNDLKTDRGLAVEPRYVELAFGCPPIEWDIDARVRDFAERMGDEYTSLYEQDTTSIKGGDFERFGAFADNHLDFIRALTKARGMDPISSDREIGAFLNTFDKLAAMPEPTPAKQEKDELSAGACDPADPLNLEQSSSYGMTR</sequence>
<organism evidence="2 3">
    <name type="scientific">Bifidobacterium longum subsp. longum</name>
    <dbReference type="NCBI Taxonomy" id="1679"/>
    <lineage>
        <taxon>Bacteria</taxon>
        <taxon>Bacillati</taxon>
        <taxon>Actinomycetota</taxon>
        <taxon>Actinomycetes</taxon>
        <taxon>Bifidobacteriales</taxon>
        <taxon>Bifidobacteriaceae</taxon>
        <taxon>Bifidobacterium</taxon>
    </lineage>
</organism>
<dbReference type="AlphaFoldDB" id="A0A4R0W6C4"/>
<dbReference type="Proteomes" id="UP000291501">
    <property type="component" value="Unassembled WGS sequence"/>
</dbReference>
<comment type="caution">
    <text evidence="2">The sequence shown here is derived from an EMBL/GenBank/DDBJ whole genome shotgun (WGS) entry which is preliminary data.</text>
</comment>
<dbReference type="EMBL" id="SHTN01000023">
    <property type="protein sequence ID" value="TCF82290.1"/>
    <property type="molecule type" value="Genomic_DNA"/>
</dbReference>
<protein>
    <submittedName>
        <fullName evidence="2">HipA-like C-terminal domain protein</fullName>
    </submittedName>
</protein>
<accession>A0A4R0W6C4</accession>
<evidence type="ECO:0000256" key="1">
    <source>
        <dbReference type="SAM" id="MobiDB-lite"/>
    </source>
</evidence>
<name>A0A4R0W6C4_BIFLL</name>
<evidence type="ECO:0000313" key="3">
    <source>
        <dbReference type="Proteomes" id="UP000291501"/>
    </source>
</evidence>